<evidence type="ECO:0000313" key="1">
    <source>
        <dbReference type="EMBL" id="MBL6081971.1"/>
    </source>
</evidence>
<comment type="caution">
    <text evidence="1">The sequence shown here is derived from an EMBL/GenBank/DDBJ whole genome shotgun (WGS) entry which is preliminary data.</text>
</comment>
<gene>
    <name evidence="1" type="ORF">JMJ56_28730</name>
</gene>
<accession>A0ABS1UFC2</accession>
<protein>
    <submittedName>
        <fullName evidence="1">Uncharacterized protein</fullName>
    </submittedName>
</protein>
<proteinExistence type="predicted"/>
<keyword evidence="2" id="KW-1185">Reference proteome</keyword>
<evidence type="ECO:0000313" key="2">
    <source>
        <dbReference type="Proteomes" id="UP000660885"/>
    </source>
</evidence>
<name>A0ABS1UFC2_9PROT</name>
<organism evidence="1 2">
    <name type="scientific">Belnapia arida</name>
    <dbReference type="NCBI Taxonomy" id="2804533"/>
    <lineage>
        <taxon>Bacteria</taxon>
        <taxon>Pseudomonadati</taxon>
        <taxon>Pseudomonadota</taxon>
        <taxon>Alphaproteobacteria</taxon>
        <taxon>Acetobacterales</taxon>
        <taxon>Roseomonadaceae</taxon>
        <taxon>Belnapia</taxon>
    </lineage>
</organism>
<reference evidence="1 2" key="1">
    <citation type="submission" date="2021-01" db="EMBL/GenBank/DDBJ databases">
        <title>Belnapia mucosa sp. nov. and Belnapia arida sp. nov., isolated from the Tabernas Desert (Almeria, Spain).</title>
        <authorList>
            <person name="Molina-Menor E."/>
            <person name="Vidal-Verdu A."/>
            <person name="Calonge A."/>
            <person name="Satari L."/>
            <person name="Pereto J."/>
            <person name="Porcar M."/>
        </authorList>
    </citation>
    <scope>NUCLEOTIDE SEQUENCE [LARGE SCALE GENOMIC DNA]</scope>
    <source>
        <strain evidence="1 2">T18</strain>
    </source>
</reference>
<sequence length="98" mass="10648">MLKPVPQSDPGVLDPIRSSVSAARSHGLTVFGRFHDAQPRSHPQMAEGLRRIGAGRQRQAFEGLPYGLLGQLRPSFLHRQELTGFTGSFATVRGVGRA</sequence>
<dbReference type="Proteomes" id="UP000660885">
    <property type="component" value="Unassembled WGS sequence"/>
</dbReference>
<dbReference type="EMBL" id="JAETWB010000042">
    <property type="protein sequence ID" value="MBL6081971.1"/>
    <property type="molecule type" value="Genomic_DNA"/>
</dbReference>
<dbReference type="RefSeq" id="WP_202835182.1">
    <property type="nucleotide sequence ID" value="NZ_JAETWB010000042.1"/>
</dbReference>